<gene>
    <name evidence="2" type="primary">CG9288_1</name>
    <name evidence="1" type="synonym">CG9288_0</name>
    <name evidence="1" type="ORF">g.40010</name>
    <name evidence="2" type="ORF">g.40011</name>
</gene>
<dbReference type="PANTHER" id="PTHR13651:SF0">
    <property type="entry name" value="PROTEIN ABITRAM"/>
    <property type="match status" value="1"/>
</dbReference>
<dbReference type="GO" id="GO:0032433">
    <property type="term" value="C:filopodium tip"/>
    <property type="evidence" value="ECO:0007669"/>
    <property type="project" value="TreeGrafter"/>
</dbReference>
<dbReference type="OrthoDB" id="48130at2759"/>
<dbReference type="GO" id="GO:0051015">
    <property type="term" value="F:actin filament binding"/>
    <property type="evidence" value="ECO:0007669"/>
    <property type="project" value="TreeGrafter"/>
</dbReference>
<dbReference type="GO" id="GO:0051489">
    <property type="term" value="P:regulation of filopodium assembly"/>
    <property type="evidence" value="ECO:0007669"/>
    <property type="project" value="TreeGrafter"/>
</dbReference>
<dbReference type="GO" id="GO:0003785">
    <property type="term" value="F:actin monomer binding"/>
    <property type="evidence" value="ECO:0007669"/>
    <property type="project" value="TreeGrafter"/>
</dbReference>
<sequence length="231" mass="25852">MHTEPEDPLAPYYYNHAQEVIAGIEVPSITEEWVENYPSVVDRFFTRYYYIKESPEPAPYQVLFHSNRVCLICLAPEHPAIKDGIKSFTFDIGNTDRSKNTVKGKGKKGGMVLQHDSTLAILTTEQNKAYKIPSCVQSKLVEVNTAWVEEPKRLETAAEGEGYVAIVLPKPEDCENIKRSLLTQAQYNEKWAAIKKNAAQKLENVSNAAKTVNKVAEGEQESAPVDAQHAD</sequence>
<reference evidence="2" key="1">
    <citation type="submission" date="2014-11" db="EMBL/GenBank/DDBJ databases">
        <authorList>
            <person name="Geib S."/>
        </authorList>
    </citation>
    <scope>NUCLEOTIDE SEQUENCE</scope>
</reference>
<dbReference type="EMBL" id="GBXI01011792">
    <property type="protein sequence ID" value="JAD02500.1"/>
    <property type="molecule type" value="Transcribed_RNA"/>
</dbReference>
<dbReference type="GO" id="GO:0030833">
    <property type="term" value="P:regulation of actin filament polymerization"/>
    <property type="evidence" value="ECO:0007669"/>
    <property type="project" value="TreeGrafter"/>
</dbReference>
<dbReference type="InterPro" id="IPR011053">
    <property type="entry name" value="Single_hybrid_motif"/>
</dbReference>
<dbReference type="AlphaFoldDB" id="A0A0A1WYY5"/>
<dbReference type="GO" id="GO:0030425">
    <property type="term" value="C:dendrite"/>
    <property type="evidence" value="ECO:0007669"/>
    <property type="project" value="TreeGrafter"/>
</dbReference>
<dbReference type="GO" id="GO:0005634">
    <property type="term" value="C:nucleus"/>
    <property type="evidence" value="ECO:0007669"/>
    <property type="project" value="TreeGrafter"/>
</dbReference>
<dbReference type="EMBL" id="GBXI01010446">
    <property type="protein sequence ID" value="JAD03846.1"/>
    <property type="molecule type" value="Transcribed_RNA"/>
</dbReference>
<dbReference type="GO" id="GO:0048813">
    <property type="term" value="P:dendrite morphogenesis"/>
    <property type="evidence" value="ECO:0007669"/>
    <property type="project" value="TreeGrafter"/>
</dbReference>
<proteinExistence type="predicted"/>
<dbReference type="PANTHER" id="PTHR13651">
    <property type="entry name" value="PROTEIN ABITRAM"/>
    <property type="match status" value="1"/>
</dbReference>
<accession>A0A0A1WYY5</accession>
<name>A0A0A1WYY5_ZEUCU</name>
<reference evidence="2" key="2">
    <citation type="journal article" date="2015" name="Gigascience">
        <title>Reconstructing a comprehensive transcriptome assembly of a white-pupal translocated strain of the pest fruit fly Bactrocera cucurbitae.</title>
        <authorList>
            <person name="Sim S.B."/>
            <person name="Calla B."/>
            <person name="Hall B."/>
            <person name="DeRego T."/>
            <person name="Geib S.M."/>
        </authorList>
    </citation>
    <scope>NUCLEOTIDE SEQUENCE</scope>
</reference>
<evidence type="ECO:0000313" key="1">
    <source>
        <dbReference type="EMBL" id="JAD02500.1"/>
    </source>
</evidence>
<dbReference type="InterPro" id="IPR039169">
    <property type="entry name" value="Abitram"/>
</dbReference>
<organism evidence="2">
    <name type="scientific">Zeugodacus cucurbitae</name>
    <name type="common">Melon fruit fly</name>
    <name type="synonym">Bactrocera cucurbitae</name>
    <dbReference type="NCBI Taxonomy" id="28588"/>
    <lineage>
        <taxon>Eukaryota</taxon>
        <taxon>Metazoa</taxon>
        <taxon>Ecdysozoa</taxon>
        <taxon>Arthropoda</taxon>
        <taxon>Hexapoda</taxon>
        <taxon>Insecta</taxon>
        <taxon>Pterygota</taxon>
        <taxon>Neoptera</taxon>
        <taxon>Endopterygota</taxon>
        <taxon>Diptera</taxon>
        <taxon>Brachycera</taxon>
        <taxon>Muscomorpha</taxon>
        <taxon>Tephritoidea</taxon>
        <taxon>Tephritidae</taxon>
        <taxon>Zeugodacus</taxon>
        <taxon>Zeugodacus</taxon>
    </lineage>
</organism>
<protein>
    <submittedName>
        <fullName evidence="2">FAM206 family protein CG9288</fullName>
    </submittedName>
</protein>
<dbReference type="SUPFAM" id="SSF51230">
    <property type="entry name" value="Single hybrid motif"/>
    <property type="match status" value="1"/>
</dbReference>
<dbReference type="Gene3D" id="2.40.50.100">
    <property type="match status" value="1"/>
</dbReference>
<evidence type="ECO:0000313" key="2">
    <source>
        <dbReference type="EMBL" id="JAD03846.1"/>
    </source>
</evidence>
<dbReference type="GeneID" id="105218425"/>
<dbReference type="GO" id="GO:0030027">
    <property type="term" value="C:lamellipodium"/>
    <property type="evidence" value="ECO:0007669"/>
    <property type="project" value="TreeGrafter"/>
</dbReference>